<evidence type="ECO:0000313" key="1">
    <source>
        <dbReference type="Proteomes" id="UP000492821"/>
    </source>
</evidence>
<protein>
    <submittedName>
        <fullName evidence="2">Transposase</fullName>
    </submittedName>
</protein>
<reference evidence="1" key="1">
    <citation type="journal article" date="2013" name="Genetics">
        <title>The draft genome and transcriptome of Panagrellus redivivus are shaped by the harsh demands of a free-living lifestyle.</title>
        <authorList>
            <person name="Srinivasan J."/>
            <person name="Dillman A.R."/>
            <person name="Macchietto M.G."/>
            <person name="Heikkinen L."/>
            <person name="Lakso M."/>
            <person name="Fracchia K.M."/>
            <person name="Antoshechkin I."/>
            <person name="Mortazavi A."/>
            <person name="Wong G."/>
            <person name="Sternberg P.W."/>
        </authorList>
    </citation>
    <scope>NUCLEOTIDE SEQUENCE [LARGE SCALE GENOMIC DNA]</scope>
    <source>
        <strain evidence="1">MT8872</strain>
    </source>
</reference>
<reference evidence="2" key="2">
    <citation type="submission" date="2020-10" db="UniProtKB">
        <authorList>
            <consortium name="WormBaseParasite"/>
        </authorList>
    </citation>
    <scope>IDENTIFICATION</scope>
</reference>
<keyword evidence="1" id="KW-1185">Reference proteome</keyword>
<accession>A0A7E4VFJ8</accession>
<dbReference type="AlphaFoldDB" id="A0A7E4VFJ8"/>
<evidence type="ECO:0000313" key="2">
    <source>
        <dbReference type="WBParaSite" id="Pan_g2049.t1"/>
    </source>
</evidence>
<name>A0A7E4VFJ8_PANRE</name>
<dbReference type="Proteomes" id="UP000492821">
    <property type="component" value="Unassembled WGS sequence"/>
</dbReference>
<proteinExistence type="predicted"/>
<sequence length="98" mass="11232">MKKRNIDESNLQKGKTLKLFPVDSDSTLLERTETPRKHPRSSRALVSLFAALAGGRCLDEKDGSRWPTPVEKRHVMLRSVIFGFKYLDVKCVIRKSVF</sequence>
<organism evidence="1 2">
    <name type="scientific">Panagrellus redivivus</name>
    <name type="common">Microworm</name>
    <dbReference type="NCBI Taxonomy" id="6233"/>
    <lineage>
        <taxon>Eukaryota</taxon>
        <taxon>Metazoa</taxon>
        <taxon>Ecdysozoa</taxon>
        <taxon>Nematoda</taxon>
        <taxon>Chromadorea</taxon>
        <taxon>Rhabditida</taxon>
        <taxon>Tylenchina</taxon>
        <taxon>Panagrolaimomorpha</taxon>
        <taxon>Panagrolaimoidea</taxon>
        <taxon>Panagrolaimidae</taxon>
        <taxon>Panagrellus</taxon>
    </lineage>
</organism>
<dbReference type="WBParaSite" id="Pan_g2049.t1">
    <property type="protein sequence ID" value="Pan_g2049.t1"/>
    <property type="gene ID" value="Pan_g2049"/>
</dbReference>